<dbReference type="Proteomes" id="UP001059596">
    <property type="component" value="Unassembled WGS sequence"/>
</dbReference>
<name>A0A9P9YSL4_9MUSC</name>
<keyword evidence="2" id="KW-1185">Reference proteome</keyword>
<gene>
    <name evidence="1" type="ORF">M5D96_003618</name>
</gene>
<reference evidence="1" key="1">
    <citation type="journal article" date="2023" name="Genome Biol. Evol.">
        <title>Long-read-based Genome Assembly of Drosophila gunungcola Reveals Fewer Chemosensory Genes in Flower-breeding Species.</title>
        <authorList>
            <person name="Negi A."/>
            <person name="Liao B.Y."/>
            <person name="Yeh S.D."/>
        </authorList>
    </citation>
    <scope>NUCLEOTIDE SEQUENCE</scope>
    <source>
        <strain evidence="1">Sukarami</strain>
    </source>
</reference>
<dbReference type="EMBL" id="JAMKOV010000002">
    <property type="protein sequence ID" value="KAI8042316.1"/>
    <property type="molecule type" value="Genomic_DNA"/>
</dbReference>
<evidence type="ECO:0000313" key="1">
    <source>
        <dbReference type="EMBL" id="KAI8042316.1"/>
    </source>
</evidence>
<dbReference type="AlphaFoldDB" id="A0A9P9YSL4"/>
<evidence type="ECO:0000313" key="2">
    <source>
        <dbReference type="Proteomes" id="UP001059596"/>
    </source>
</evidence>
<organism evidence="1 2">
    <name type="scientific">Drosophila gunungcola</name>
    <name type="common">fruit fly</name>
    <dbReference type="NCBI Taxonomy" id="103775"/>
    <lineage>
        <taxon>Eukaryota</taxon>
        <taxon>Metazoa</taxon>
        <taxon>Ecdysozoa</taxon>
        <taxon>Arthropoda</taxon>
        <taxon>Hexapoda</taxon>
        <taxon>Insecta</taxon>
        <taxon>Pterygota</taxon>
        <taxon>Neoptera</taxon>
        <taxon>Endopterygota</taxon>
        <taxon>Diptera</taxon>
        <taxon>Brachycera</taxon>
        <taxon>Muscomorpha</taxon>
        <taxon>Ephydroidea</taxon>
        <taxon>Drosophilidae</taxon>
        <taxon>Drosophila</taxon>
        <taxon>Sophophora</taxon>
    </lineage>
</organism>
<sequence>MVYHLLNAAAFCYRFQLIWPKTAAVLLPCFLFGSSPSIES</sequence>
<feature type="non-terminal residue" evidence="1">
    <location>
        <position position="40"/>
    </location>
</feature>
<comment type="caution">
    <text evidence="1">The sequence shown here is derived from an EMBL/GenBank/DDBJ whole genome shotgun (WGS) entry which is preliminary data.</text>
</comment>
<proteinExistence type="predicted"/>
<accession>A0A9P9YSL4</accession>
<protein>
    <submittedName>
        <fullName evidence="1">Uncharacterized protein</fullName>
    </submittedName>
</protein>